<dbReference type="EMBL" id="BAAALT010000020">
    <property type="protein sequence ID" value="GAA1789647.1"/>
    <property type="molecule type" value="Genomic_DNA"/>
</dbReference>
<dbReference type="InterPro" id="IPR006342">
    <property type="entry name" value="FkbM_mtfrase"/>
</dbReference>
<proteinExistence type="predicted"/>
<evidence type="ECO:0000259" key="1">
    <source>
        <dbReference type="Pfam" id="PF05050"/>
    </source>
</evidence>
<dbReference type="PANTHER" id="PTHR34203:SF15">
    <property type="entry name" value="SLL1173 PROTEIN"/>
    <property type="match status" value="1"/>
</dbReference>
<evidence type="ECO:0000313" key="2">
    <source>
        <dbReference type="EMBL" id="GAA1789647.1"/>
    </source>
</evidence>
<accession>A0ABN2LIN6</accession>
<comment type="caution">
    <text evidence="2">The sequence shown here is derived from an EMBL/GenBank/DDBJ whole genome shotgun (WGS) entry which is preliminary data.</text>
</comment>
<dbReference type="InterPro" id="IPR052514">
    <property type="entry name" value="SAM-dependent_MTase"/>
</dbReference>
<evidence type="ECO:0000313" key="3">
    <source>
        <dbReference type="Proteomes" id="UP001500218"/>
    </source>
</evidence>
<dbReference type="InterPro" id="IPR029063">
    <property type="entry name" value="SAM-dependent_MTases_sf"/>
</dbReference>
<feature type="domain" description="Methyltransferase FkbM" evidence="1">
    <location>
        <begin position="290"/>
        <end position="427"/>
    </location>
</feature>
<dbReference type="Proteomes" id="UP001500218">
    <property type="component" value="Unassembled WGS sequence"/>
</dbReference>
<protein>
    <recommendedName>
        <fullName evidence="1">Methyltransferase FkbM domain-containing protein</fullName>
    </recommendedName>
</protein>
<reference evidence="2 3" key="1">
    <citation type="journal article" date="2019" name="Int. J. Syst. Evol. Microbiol.">
        <title>The Global Catalogue of Microorganisms (GCM) 10K type strain sequencing project: providing services to taxonomists for standard genome sequencing and annotation.</title>
        <authorList>
            <consortium name="The Broad Institute Genomics Platform"/>
            <consortium name="The Broad Institute Genome Sequencing Center for Infectious Disease"/>
            <person name="Wu L."/>
            <person name="Ma J."/>
        </authorList>
    </citation>
    <scope>NUCLEOTIDE SEQUENCE [LARGE SCALE GENOMIC DNA]</scope>
    <source>
        <strain evidence="2 3">JCM 13250</strain>
    </source>
</reference>
<dbReference type="RefSeq" id="WP_344126624.1">
    <property type="nucleotide sequence ID" value="NZ_BAAALT010000020.1"/>
</dbReference>
<sequence>MSEVGTVRRQSPGPGAVALLWLGSRPTPSVESYTRFLAERGVPVHLVVLDPAPWAELCANPGLTVHVVRQAEDGLFLLRLERLVVFRLPGAVLSRLVRVARRLSGRLGDRAASVRRRQRDVSRFVDRRLFRRVYRLVRPWLVGRRVEAALRAVDLPELERIVALDLASIPLAARLARRYPAALPTTDRDWAPYKHLVPARPPAARKALPHRALPHKAAKRSVNPATRVVRLALPDHSATAGAWRLLVLSAPEHMFVPKELGENGIAGYEPDALACFLAILDVAGPGAVYDVGANIGLYAAVASTLSTRAVRAFEPTPALVDAARRFAADNGLGFVVEPLALGARNGHATFYLSDSTDSSNSLAEGFRASSEQLRVTVETLDSYVERTGLVPAVLKVDTETTEPDVLAGAERTIARHRPWILCEVLRGRVEERLTRVLAPHGYRWYHITDAVPYQEKQVIAGDPSYRHLMWLFAPVEPDAAFWARLRRHTAALADCTVARAAELQSALRATAGDGAADRRAAWAYDDVGAGHSRL</sequence>
<dbReference type="PANTHER" id="PTHR34203">
    <property type="entry name" value="METHYLTRANSFERASE, FKBM FAMILY PROTEIN"/>
    <property type="match status" value="1"/>
</dbReference>
<dbReference type="NCBIfam" id="TIGR01444">
    <property type="entry name" value="fkbM_fam"/>
    <property type="match status" value="1"/>
</dbReference>
<gene>
    <name evidence="2" type="ORF">GCM10009682_09560</name>
</gene>
<dbReference type="Gene3D" id="3.40.50.150">
    <property type="entry name" value="Vaccinia Virus protein VP39"/>
    <property type="match status" value="1"/>
</dbReference>
<name>A0ABN2LIN6_9ACTN</name>
<organism evidence="2 3">
    <name type="scientific">Luedemannella flava</name>
    <dbReference type="NCBI Taxonomy" id="349316"/>
    <lineage>
        <taxon>Bacteria</taxon>
        <taxon>Bacillati</taxon>
        <taxon>Actinomycetota</taxon>
        <taxon>Actinomycetes</taxon>
        <taxon>Micromonosporales</taxon>
        <taxon>Micromonosporaceae</taxon>
        <taxon>Luedemannella</taxon>
    </lineage>
</organism>
<dbReference type="SUPFAM" id="SSF53335">
    <property type="entry name" value="S-adenosyl-L-methionine-dependent methyltransferases"/>
    <property type="match status" value="1"/>
</dbReference>
<keyword evidence="3" id="KW-1185">Reference proteome</keyword>
<dbReference type="Pfam" id="PF05050">
    <property type="entry name" value="Methyltransf_21"/>
    <property type="match status" value="1"/>
</dbReference>